<feature type="chain" id="PRO_5006869938" description="Secreted protein" evidence="1">
    <location>
        <begin position="18"/>
        <end position="77"/>
    </location>
</feature>
<gene>
    <name evidence="2" type="ORF">T05_10892</name>
</gene>
<keyword evidence="1" id="KW-0732">Signal</keyword>
<protein>
    <recommendedName>
        <fullName evidence="4">Secreted protein</fullName>
    </recommendedName>
</protein>
<evidence type="ECO:0000313" key="2">
    <source>
        <dbReference type="EMBL" id="KRX49391.1"/>
    </source>
</evidence>
<proteinExistence type="predicted"/>
<comment type="caution">
    <text evidence="2">The sequence shown here is derived from an EMBL/GenBank/DDBJ whole genome shotgun (WGS) entry which is preliminary data.</text>
</comment>
<name>A0A0V0UDH3_9BILA</name>
<feature type="signal peptide" evidence="1">
    <location>
        <begin position="1"/>
        <end position="17"/>
    </location>
</feature>
<sequence length="77" mass="9304">MMLLIFLTSYLYILCREQLLLEMDPQRAVVLKLFWAATHFRNGNFLRPTCFQCIFQKIRRYGQHLRAVRSQRTIVLL</sequence>
<evidence type="ECO:0000256" key="1">
    <source>
        <dbReference type="SAM" id="SignalP"/>
    </source>
</evidence>
<organism evidence="2 3">
    <name type="scientific">Trichinella murrelli</name>
    <dbReference type="NCBI Taxonomy" id="144512"/>
    <lineage>
        <taxon>Eukaryota</taxon>
        <taxon>Metazoa</taxon>
        <taxon>Ecdysozoa</taxon>
        <taxon>Nematoda</taxon>
        <taxon>Enoplea</taxon>
        <taxon>Dorylaimia</taxon>
        <taxon>Trichinellida</taxon>
        <taxon>Trichinellidae</taxon>
        <taxon>Trichinella</taxon>
    </lineage>
</organism>
<accession>A0A0V0UDH3</accession>
<dbReference type="Proteomes" id="UP000055048">
    <property type="component" value="Unassembled WGS sequence"/>
</dbReference>
<dbReference type="AlphaFoldDB" id="A0A0V0UDH3"/>
<keyword evidence="3" id="KW-1185">Reference proteome</keyword>
<evidence type="ECO:0008006" key="4">
    <source>
        <dbReference type="Google" id="ProtNLM"/>
    </source>
</evidence>
<evidence type="ECO:0000313" key="3">
    <source>
        <dbReference type="Proteomes" id="UP000055048"/>
    </source>
</evidence>
<reference evidence="2 3" key="1">
    <citation type="submission" date="2015-01" db="EMBL/GenBank/DDBJ databases">
        <title>Evolution of Trichinella species and genotypes.</title>
        <authorList>
            <person name="Korhonen P.K."/>
            <person name="Edoardo P."/>
            <person name="Giuseppe L.R."/>
            <person name="Gasser R.B."/>
        </authorList>
    </citation>
    <scope>NUCLEOTIDE SEQUENCE [LARGE SCALE GENOMIC DNA]</scope>
    <source>
        <strain evidence="2">ISS417</strain>
    </source>
</reference>
<dbReference type="EMBL" id="JYDJ01000017">
    <property type="protein sequence ID" value="KRX49391.1"/>
    <property type="molecule type" value="Genomic_DNA"/>
</dbReference>